<feature type="transmembrane region" description="Helical" evidence="2">
    <location>
        <begin position="16"/>
        <end position="36"/>
    </location>
</feature>
<proteinExistence type="predicted"/>
<feature type="compositionally biased region" description="Basic and acidic residues" evidence="1">
    <location>
        <begin position="136"/>
        <end position="153"/>
    </location>
</feature>
<keyword evidence="4" id="KW-1185">Reference proteome</keyword>
<evidence type="ECO:0000256" key="1">
    <source>
        <dbReference type="SAM" id="MobiDB-lite"/>
    </source>
</evidence>
<feature type="compositionally biased region" description="Basic residues" evidence="1">
    <location>
        <begin position="263"/>
        <end position="272"/>
    </location>
</feature>
<feature type="compositionally biased region" description="Polar residues" evidence="1">
    <location>
        <begin position="308"/>
        <end position="320"/>
    </location>
</feature>
<feature type="compositionally biased region" description="Basic residues" evidence="1">
    <location>
        <begin position="385"/>
        <end position="394"/>
    </location>
</feature>
<gene>
    <name evidence="3" type="ORF">ONB1V03_LOCUS3534</name>
</gene>
<dbReference type="Proteomes" id="UP000728032">
    <property type="component" value="Unassembled WGS sequence"/>
</dbReference>
<keyword evidence="2" id="KW-0472">Membrane</keyword>
<evidence type="ECO:0000313" key="4">
    <source>
        <dbReference type="Proteomes" id="UP000728032"/>
    </source>
</evidence>
<feature type="compositionally biased region" description="Basic residues" evidence="1">
    <location>
        <begin position="324"/>
        <end position="335"/>
    </location>
</feature>
<keyword evidence="2" id="KW-1133">Transmembrane helix</keyword>
<organism evidence="3">
    <name type="scientific">Oppiella nova</name>
    <dbReference type="NCBI Taxonomy" id="334625"/>
    <lineage>
        <taxon>Eukaryota</taxon>
        <taxon>Metazoa</taxon>
        <taxon>Ecdysozoa</taxon>
        <taxon>Arthropoda</taxon>
        <taxon>Chelicerata</taxon>
        <taxon>Arachnida</taxon>
        <taxon>Acari</taxon>
        <taxon>Acariformes</taxon>
        <taxon>Sarcoptiformes</taxon>
        <taxon>Oribatida</taxon>
        <taxon>Brachypylina</taxon>
        <taxon>Oppioidea</taxon>
        <taxon>Oppiidae</taxon>
        <taxon>Oppiella</taxon>
    </lineage>
</organism>
<evidence type="ECO:0000313" key="3">
    <source>
        <dbReference type="EMBL" id="CAD7642314.1"/>
    </source>
</evidence>
<keyword evidence="2" id="KW-0812">Transmembrane</keyword>
<feature type="compositionally biased region" description="Basic and acidic residues" evidence="1">
    <location>
        <begin position="216"/>
        <end position="235"/>
    </location>
</feature>
<feature type="compositionally biased region" description="Basic and acidic residues" evidence="1">
    <location>
        <begin position="169"/>
        <end position="206"/>
    </location>
</feature>
<feature type="region of interest" description="Disordered" evidence="1">
    <location>
        <begin position="62"/>
        <end position="235"/>
    </location>
</feature>
<feature type="region of interest" description="Disordered" evidence="1">
    <location>
        <begin position="307"/>
        <end position="394"/>
    </location>
</feature>
<accession>A0A7R9LIV3</accession>
<sequence>MSSDLLSLVLELYNPLYLFPIIGVLFTALLVFTFGFKSSTQPSEEVFDALNDKHHKTYHRLPEPVKKKKQNHNKVTTAKTDLKSEPNGHINDGSVKASDKKTTPKKSSVESKPSVKTATNTNVENKTVSKRVAKNKRSDDSLKRDEVEDKDSGEWVELISRKERKNRKQKEEQLLVESKNKSNKSDKKPEKSPKKESKKGKTEKSVDLNAVTNAETKTKEKPIKAEEVKSEEKFDKQEIAVNGEEQVSEELDIYELAKEQRVGKKWQKRNQKRGSESETALKSESLAASDATNLDVRDKLTAAIVANYETNDQNKADSTSTANNKKKKEKNKKKTNANQTPTPTVNNENSDRINSVAVISSESSVNAIDIPNEIKPSEEDEFKSVSKKRRARRE</sequence>
<dbReference type="EMBL" id="OC915878">
    <property type="protein sequence ID" value="CAD7642314.1"/>
    <property type="molecule type" value="Genomic_DNA"/>
</dbReference>
<dbReference type="OrthoDB" id="6516016at2759"/>
<protein>
    <submittedName>
        <fullName evidence="3">Uncharacterized protein</fullName>
    </submittedName>
</protein>
<evidence type="ECO:0000256" key="2">
    <source>
        <dbReference type="SAM" id="Phobius"/>
    </source>
</evidence>
<reference evidence="3" key="1">
    <citation type="submission" date="2020-11" db="EMBL/GenBank/DDBJ databases">
        <authorList>
            <person name="Tran Van P."/>
        </authorList>
    </citation>
    <scope>NUCLEOTIDE SEQUENCE</scope>
</reference>
<dbReference type="EMBL" id="CAJPVJ010001053">
    <property type="protein sequence ID" value="CAG2163973.1"/>
    <property type="molecule type" value="Genomic_DNA"/>
</dbReference>
<feature type="compositionally biased region" description="Polar residues" evidence="1">
    <location>
        <begin position="357"/>
        <end position="366"/>
    </location>
</feature>
<feature type="region of interest" description="Disordered" evidence="1">
    <location>
        <begin position="258"/>
        <end position="295"/>
    </location>
</feature>
<name>A0A7R9LIV3_9ACAR</name>
<dbReference type="AlphaFoldDB" id="A0A7R9LIV3"/>